<gene>
    <name evidence="1" type="ORF">HPB50_007813</name>
</gene>
<evidence type="ECO:0000313" key="1">
    <source>
        <dbReference type="EMBL" id="KAH6929976.1"/>
    </source>
</evidence>
<dbReference type="EMBL" id="CM023485">
    <property type="protein sequence ID" value="KAH6929976.1"/>
    <property type="molecule type" value="Genomic_DNA"/>
</dbReference>
<keyword evidence="2" id="KW-1185">Reference proteome</keyword>
<dbReference type="Proteomes" id="UP000821845">
    <property type="component" value="Chromosome 5"/>
</dbReference>
<evidence type="ECO:0000313" key="2">
    <source>
        <dbReference type="Proteomes" id="UP000821845"/>
    </source>
</evidence>
<protein>
    <submittedName>
        <fullName evidence="1">Uncharacterized protein</fullName>
    </submittedName>
</protein>
<proteinExistence type="predicted"/>
<comment type="caution">
    <text evidence="1">The sequence shown here is derived from an EMBL/GenBank/DDBJ whole genome shotgun (WGS) entry which is preliminary data.</text>
</comment>
<sequence>MATNPDNGTSCPVGPQTSGTPPPSAAGDFRPPPSGRIAIARTGRLPMSMPSERYVLPPGCIDQYRNVTVGSPSTPPQCYVARDNTRRPPKNGVARAAAAALVSFWYVYGTACTKCMLPHGGCPASQPGVYRTLGECSVQCMEKGRQAGSPRYGVPEFGECGLELLRHPYFADMDAERSARCGSASQGTLVHRRGPVGNNQFDSMKACQEARQG</sequence>
<name>A0ACB7S7Q6_HYAAI</name>
<reference evidence="1" key="1">
    <citation type="submission" date="2020-05" db="EMBL/GenBank/DDBJ databases">
        <title>Large-scale comparative analyses of tick genomes elucidate their genetic diversity and vector capacities.</title>
        <authorList>
            <person name="Jia N."/>
            <person name="Wang J."/>
            <person name="Shi W."/>
            <person name="Du L."/>
            <person name="Sun Y."/>
            <person name="Zhan W."/>
            <person name="Jiang J."/>
            <person name="Wang Q."/>
            <person name="Zhang B."/>
            <person name="Ji P."/>
            <person name="Sakyi L.B."/>
            <person name="Cui X."/>
            <person name="Yuan T."/>
            <person name="Jiang B."/>
            <person name="Yang W."/>
            <person name="Lam T.T.-Y."/>
            <person name="Chang Q."/>
            <person name="Ding S."/>
            <person name="Wang X."/>
            <person name="Zhu J."/>
            <person name="Ruan X."/>
            <person name="Zhao L."/>
            <person name="Wei J."/>
            <person name="Que T."/>
            <person name="Du C."/>
            <person name="Cheng J."/>
            <person name="Dai P."/>
            <person name="Han X."/>
            <person name="Huang E."/>
            <person name="Gao Y."/>
            <person name="Liu J."/>
            <person name="Shao H."/>
            <person name="Ye R."/>
            <person name="Li L."/>
            <person name="Wei W."/>
            <person name="Wang X."/>
            <person name="Wang C."/>
            <person name="Yang T."/>
            <person name="Huo Q."/>
            <person name="Li W."/>
            <person name="Guo W."/>
            <person name="Chen H."/>
            <person name="Zhou L."/>
            <person name="Ni X."/>
            <person name="Tian J."/>
            <person name="Zhou Y."/>
            <person name="Sheng Y."/>
            <person name="Liu T."/>
            <person name="Pan Y."/>
            <person name="Xia L."/>
            <person name="Li J."/>
            <person name="Zhao F."/>
            <person name="Cao W."/>
        </authorList>
    </citation>
    <scope>NUCLEOTIDE SEQUENCE</scope>
    <source>
        <strain evidence="1">Hyas-2018</strain>
    </source>
</reference>
<organism evidence="1 2">
    <name type="scientific">Hyalomma asiaticum</name>
    <name type="common">Tick</name>
    <dbReference type="NCBI Taxonomy" id="266040"/>
    <lineage>
        <taxon>Eukaryota</taxon>
        <taxon>Metazoa</taxon>
        <taxon>Ecdysozoa</taxon>
        <taxon>Arthropoda</taxon>
        <taxon>Chelicerata</taxon>
        <taxon>Arachnida</taxon>
        <taxon>Acari</taxon>
        <taxon>Parasitiformes</taxon>
        <taxon>Ixodida</taxon>
        <taxon>Ixodoidea</taxon>
        <taxon>Ixodidae</taxon>
        <taxon>Hyalomminae</taxon>
        <taxon>Hyalomma</taxon>
    </lineage>
</organism>
<accession>A0ACB7S7Q6</accession>